<evidence type="ECO:0000259" key="7">
    <source>
        <dbReference type="Pfam" id="PF00408"/>
    </source>
</evidence>
<dbReference type="InterPro" id="IPR016055">
    <property type="entry name" value="A-D-PHexomutase_a/b/a-I/II/III"/>
</dbReference>
<gene>
    <name evidence="10" type="primary">glmM</name>
    <name evidence="10" type="ORF">H9892_02300</name>
</gene>
<accession>A0A9D1TS45</accession>
<dbReference type="PROSITE" id="PS00710">
    <property type="entry name" value="PGM_PMM"/>
    <property type="match status" value="1"/>
</dbReference>
<dbReference type="GO" id="GO:0005829">
    <property type="term" value="C:cytosol"/>
    <property type="evidence" value="ECO:0007669"/>
    <property type="project" value="TreeGrafter"/>
</dbReference>
<sequence length="413" mass="42621">MKYFGTDGIRGIYGEGMTEDLAYRAGRALAYVFGGRAIVGRDTRSSGPAIEGALAAGLTAGGADVCLAGVLPTPATALLTGTRGCSFGVEVSASHNPPEYNGLKVFLPGGRKIPRGTESAVEYCMDNAPPCSPRGVRTEWRGGEDEYVSYVVGRVYDLALSAGLSADLGGMKLLLDHGGGAGKNAAERVLTALGAEVHILCEDCRGECINVRCGALHPEAMCKEAAGYDLAAALDGDADRLALYCRRMLAGDEVLYNLTRYPLGDTVVGTVLTNSALGERLAGRGMRLVRTDVGDRNISEVMSVLGAKLGGEPSGHFIIGGGSGDGVLSAAAVAALAASGGLHTLNCRRQCSADIPVVRGMPLPSAIARAEREAGRLAERVVIRPSGTEPVLRVMAEGGDAEGAIALAREMLA</sequence>
<dbReference type="GO" id="GO:0008966">
    <property type="term" value="F:phosphoglucosamine mutase activity"/>
    <property type="evidence" value="ECO:0007669"/>
    <property type="project" value="UniProtKB-EC"/>
</dbReference>
<dbReference type="PRINTS" id="PR00509">
    <property type="entry name" value="PGMPMM"/>
</dbReference>
<keyword evidence="6 10" id="KW-0413">Isomerase</keyword>
<dbReference type="Pfam" id="PF02880">
    <property type="entry name" value="PGM_PMM_III"/>
    <property type="match status" value="1"/>
</dbReference>
<dbReference type="Pfam" id="PF02878">
    <property type="entry name" value="PGM_PMM_I"/>
    <property type="match status" value="1"/>
</dbReference>
<evidence type="ECO:0000313" key="11">
    <source>
        <dbReference type="Proteomes" id="UP000823990"/>
    </source>
</evidence>
<evidence type="ECO:0000256" key="6">
    <source>
        <dbReference type="ARBA" id="ARBA00023235"/>
    </source>
</evidence>
<reference evidence="10" key="1">
    <citation type="journal article" date="2021" name="PeerJ">
        <title>Extensive microbial diversity within the chicken gut microbiome revealed by metagenomics and culture.</title>
        <authorList>
            <person name="Gilroy R."/>
            <person name="Ravi A."/>
            <person name="Getino M."/>
            <person name="Pursley I."/>
            <person name="Horton D.L."/>
            <person name="Alikhan N.F."/>
            <person name="Baker D."/>
            <person name="Gharbi K."/>
            <person name="Hall N."/>
            <person name="Watson M."/>
            <person name="Adriaenssens E.M."/>
            <person name="Foster-Nyarko E."/>
            <person name="Jarju S."/>
            <person name="Secka A."/>
            <person name="Antonio M."/>
            <person name="Oren A."/>
            <person name="Chaudhuri R.R."/>
            <person name="La Ragione R."/>
            <person name="Hildebrand F."/>
            <person name="Pallen M.J."/>
        </authorList>
    </citation>
    <scope>NUCLEOTIDE SEQUENCE</scope>
    <source>
        <strain evidence="10">12435</strain>
    </source>
</reference>
<evidence type="ECO:0000259" key="8">
    <source>
        <dbReference type="Pfam" id="PF02878"/>
    </source>
</evidence>
<dbReference type="InterPro" id="IPR005844">
    <property type="entry name" value="A-D-PHexomutase_a/b/a-I"/>
</dbReference>
<comment type="cofactor">
    <cofactor evidence="1">
        <name>Mg(2+)</name>
        <dbReference type="ChEBI" id="CHEBI:18420"/>
    </cofactor>
</comment>
<reference evidence="10" key="2">
    <citation type="submission" date="2021-04" db="EMBL/GenBank/DDBJ databases">
        <authorList>
            <person name="Gilroy R."/>
        </authorList>
    </citation>
    <scope>NUCLEOTIDE SEQUENCE</scope>
    <source>
        <strain evidence="10">12435</strain>
    </source>
</reference>
<dbReference type="AlphaFoldDB" id="A0A9D1TS45"/>
<dbReference type="InterPro" id="IPR005841">
    <property type="entry name" value="Alpha-D-phosphohexomutase_SF"/>
</dbReference>
<dbReference type="InterPro" id="IPR016066">
    <property type="entry name" value="A-D-PHexomutase_CS"/>
</dbReference>
<keyword evidence="5" id="KW-0460">Magnesium</keyword>
<comment type="caution">
    <text evidence="10">The sequence shown here is derived from an EMBL/GenBank/DDBJ whole genome shotgun (WGS) entry which is preliminary data.</text>
</comment>
<evidence type="ECO:0000313" key="10">
    <source>
        <dbReference type="EMBL" id="HIW02151.1"/>
    </source>
</evidence>
<dbReference type="EMBL" id="DXHS01000040">
    <property type="protein sequence ID" value="HIW02151.1"/>
    <property type="molecule type" value="Genomic_DNA"/>
</dbReference>
<dbReference type="GO" id="GO:0006048">
    <property type="term" value="P:UDP-N-acetylglucosamine biosynthetic process"/>
    <property type="evidence" value="ECO:0007669"/>
    <property type="project" value="TreeGrafter"/>
</dbReference>
<dbReference type="Proteomes" id="UP000823990">
    <property type="component" value="Unassembled WGS sequence"/>
</dbReference>
<keyword evidence="3" id="KW-0597">Phosphoprotein</keyword>
<evidence type="ECO:0000256" key="4">
    <source>
        <dbReference type="ARBA" id="ARBA00022723"/>
    </source>
</evidence>
<evidence type="ECO:0000256" key="1">
    <source>
        <dbReference type="ARBA" id="ARBA00001946"/>
    </source>
</evidence>
<comment type="similarity">
    <text evidence="2">Belongs to the phosphohexose mutase family.</text>
</comment>
<dbReference type="InterPro" id="IPR036900">
    <property type="entry name" value="A-D-PHexomutase_C_sf"/>
</dbReference>
<feature type="domain" description="Alpha-D-phosphohexomutase alpha/beta/alpha" evidence="9">
    <location>
        <begin position="254"/>
        <end position="341"/>
    </location>
</feature>
<dbReference type="InterPro" id="IPR050060">
    <property type="entry name" value="Phosphoglucosamine_mutase"/>
</dbReference>
<evidence type="ECO:0000256" key="3">
    <source>
        <dbReference type="ARBA" id="ARBA00022553"/>
    </source>
</evidence>
<organism evidence="10 11">
    <name type="scientific">Candidatus Protoclostridium stercorigallinarum</name>
    <dbReference type="NCBI Taxonomy" id="2838741"/>
    <lineage>
        <taxon>Bacteria</taxon>
        <taxon>Bacillati</taxon>
        <taxon>Bacillota</taxon>
        <taxon>Clostridia</taxon>
        <taxon>Candidatus Protoclostridium</taxon>
    </lineage>
</organism>
<dbReference type="PANTHER" id="PTHR42946:SF1">
    <property type="entry name" value="PHOSPHOGLUCOMUTASE (ALPHA-D-GLUCOSE-1,6-BISPHOSPHATE-DEPENDENT)"/>
    <property type="match status" value="1"/>
</dbReference>
<dbReference type="SUPFAM" id="SSF55957">
    <property type="entry name" value="Phosphoglucomutase, C-terminal domain"/>
    <property type="match status" value="1"/>
</dbReference>
<feature type="domain" description="Alpha-D-phosphohexomutase alpha/beta/alpha" evidence="8">
    <location>
        <begin position="2"/>
        <end position="127"/>
    </location>
</feature>
<dbReference type="GO" id="GO:0005975">
    <property type="term" value="P:carbohydrate metabolic process"/>
    <property type="evidence" value="ECO:0007669"/>
    <property type="project" value="InterPro"/>
</dbReference>
<dbReference type="PANTHER" id="PTHR42946">
    <property type="entry name" value="PHOSPHOHEXOSE MUTASE"/>
    <property type="match status" value="1"/>
</dbReference>
<dbReference type="InterPro" id="IPR005843">
    <property type="entry name" value="A-D-PHexomutase_C"/>
</dbReference>
<evidence type="ECO:0000259" key="9">
    <source>
        <dbReference type="Pfam" id="PF02880"/>
    </source>
</evidence>
<keyword evidence="4" id="KW-0479">Metal-binding</keyword>
<feature type="domain" description="Alpha-D-phosphohexomutase C-terminal" evidence="7">
    <location>
        <begin position="367"/>
        <end position="411"/>
    </location>
</feature>
<dbReference type="InterPro" id="IPR005846">
    <property type="entry name" value="A-D-PHexomutase_a/b/a-III"/>
</dbReference>
<dbReference type="Gene3D" id="3.30.310.50">
    <property type="entry name" value="Alpha-D-phosphohexomutase, C-terminal domain"/>
    <property type="match status" value="1"/>
</dbReference>
<protein>
    <submittedName>
        <fullName evidence="10">Phosphoglucosamine mutase</fullName>
        <ecNumber evidence="10">5.4.2.10</ecNumber>
    </submittedName>
</protein>
<dbReference type="EC" id="5.4.2.10" evidence="10"/>
<evidence type="ECO:0000256" key="5">
    <source>
        <dbReference type="ARBA" id="ARBA00022842"/>
    </source>
</evidence>
<dbReference type="Pfam" id="PF00408">
    <property type="entry name" value="PGM_PMM_IV"/>
    <property type="match status" value="1"/>
</dbReference>
<dbReference type="GO" id="GO:0009252">
    <property type="term" value="P:peptidoglycan biosynthetic process"/>
    <property type="evidence" value="ECO:0007669"/>
    <property type="project" value="TreeGrafter"/>
</dbReference>
<name>A0A9D1TS45_9FIRM</name>
<dbReference type="SUPFAM" id="SSF53738">
    <property type="entry name" value="Phosphoglucomutase, first 3 domains"/>
    <property type="match status" value="3"/>
</dbReference>
<evidence type="ECO:0000256" key="2">
    <source>
        <dbReference type="ARBA" id="ARBA00010231"/>
    </source>
</evidence>
<dbReference type="GO" id="GO:0004615">
    <property type="term" value="F:phosphomannomutase activity"/>
    <property type="evidence" value="ECO:0007669"/>
    <property type="project" value="TreeGrafter"/>
</dbReference>
<dbReference type="GO" id="GO:0000287">
    <property type="term" value="F:magnesium ion binding"/>
    <property type="evidence" value="ECO:0007669"/>
    <property type="project" value="InterPro"/>
</dbReference>
<proteinExistence type="inferred from homology"/>
<dbReference type="Gene3D" id="3.40.120.10">
    <property type="entry name" value="Alpha-D-Glucose-1,6-Bisphosphate, subunit A, domain 3"/>
    <property type="match status" value="3"/>
</dbReference>